<dbReference type="AlphaFoldDB" id="A0A2S9YD13"/>
<reference evidence="3 4" key="1">
    <citation type="submission" date="2018-03" db="EMBL/GenBank/DDBJ databases">
        <title>Draft Genome Sequences of the Obligatory Marine Myxobacteria Enhygromyxa salina SWB005.</title>
        <authorList>
            <person name="Poehlein A."/>
            <person name="Moghaddam J.A."/>
            <person name="Harms H."/>
            <person name="Alanjari M."/>
            <person name="Koenig G.M."/>
            <person name="Daniel R."/>
            <person name="Schaeberle T.F."/>
        </authorList>
    </citation>
    <scope>NUCLEOTIDE SEQUENCE [LARGE SCALE GENOMIC DNA]</scope>
    <source>
        <strain evidence="3 4">SWB005</strain>
    </source>
</reference>
<dbReference type="GO" id="GO:0004674">
    <property type="term" value="F:protein serine/threonine kinase activity"/>
    <property type="evidence" value="ECO:0007669"/>
    <property type="project" value="UniProtKB-EC"/>
</dbReference>
<sequence>MMWTLGLPALALALSASACGPKETTDEGADGIDSGLSSLSSLGGDETGSDDNSGGDDGQIKLDIDNSDLSEDQGCPDGGGGGGLEGEAFSYIWISNSPEGTVSKINTETGLEESRFVAGPGLADPSRTSVNLLGDAVVVDRAGGIAKIAVHEDRCVDLNNNGVIDTSQGPNDIRAWGSDECVLWHVPLPSGGTITNQYGPRPVAWEGVGPEDCAKPRVWVGWRDATTGFFRRLNGETGDIEDAVSVPWNGDQWGPYGGATNKEGDFWVMGWQYGPLVRIHHSTLTPQVWQIPTPPNGGQQWTYGMALDADGHPWIAGAATIYHFDPNSETWEFIDVPGASFRGMMIDSEGRAWVANNGTSLLVEIDTVAKSIANPAVPLAGGMTPVGISIDNQGKVWVVDQDASMAFKVDPDTYQTLLTVTGLTQPYTYSDMTGAGLGLVTFPPTG</sequence>
<dbReference type="Proteomes" id="UP000237968">
    <property type="component" value="Unassembled WGS sequence"/>
</dbReference>
<keyword evidence="3" id="KW-0418">Kinase</keyword>
<feature type="chain" id="PRO_5015479183" evidence="2">
    <location>
        <begin position="19"/>
        <end position="446"/>
    </location>
</feature>
<keyword evidence="3" id="KW-0808">Transferase</keyword>
<protein>
    <submittedName>
        <fullName evidence="3">Serine/threonine-protein kinase PknD</fullName>
        <ecNumber evidence="3">2.7.11.1</ecNumber>
    </submittedName>
</protein>
<dbReference type="PANTHER" id="PTHR40274:SF3">
    <property type="entry name" value="VIRGINIAMYCIN B LYASE"/>
    <property type="match status" value="1"/>
</dbReference>
<dbReference type="EC" id="2.7.11.1" evidence="3"/>
<dbReference type="InterPro" id="IPR011042">
    <property type="entry name" value="6-blade_b-propeller_TolB-like"/>
</dbReference>
<evidence type="ECO:0000313" key="3">
    <source>
        <dbReference type="EMBL" id="PRQ02932.1"/>
    </source>
</evidence>
<dbReference type="SUPFAM" id="SSF101898">
    <property type="entry name" value="NHL repeat"/>
    <property type="match status" value="1"/>
</dbReference>
<dbReference type="EMBL" id="PVNK01000108">
    <property type="protein sequence ID" value="PRQ02932.1"/>
    <property type="molecule type" value="Genomic_DNA"/>
</dbReference>
<dbReference type="Gene3D" id="2.120.10.30">
    <property type="entry name" value="TolB, C-terminal domain"/>
    <property type="match status" value="1"/>
</dbReference>
<dbReference type="InterPro" id="IPR051344">
    <property type="entry name" value="Vgb"/>
</dbReference>
<feature type="signal peptide" evidence="2">
    <location>
        <begin position="1"/>
        <end position="18"/>
    </location>
</feature>
<evidence type="ECO:0000256" key="2">
    <source>
        <dbReference type="SAM" id="SignalP"/>
    </source>
</evidence>
<dbReference type="RefSeq" id="WP_106391314.1">
    <property type="nucleotide sequence ID" value="NZ_PVNK01000108.1"/>
</dbReference>
<keyword evidence="4" id="KW-1185">Reference proteome</keyword>
<comment type="caution">
    <text evidence="3">The sequence shown here is derived from an EMBL/GenBank/DDBJ whole genome shotgun (WGS) entry which is preliminary data.</text>
</comment>
<feature type="compositionally biased region" description="Low complexity" evidence="1">
    <location>
        <begin position="31"/>
        <end position="44"/>
    </location>
</feature>
<evidence type="ECO:0000313" key="4">
    <source>
        <dbReference type="Proteomes" id="UP000237968"/>
    </source>
</evidence>
<dbReference type="PANTHER" id="PTHR40274">
    <property type="entry name" value="VIRGINIAMYCIN B LYASE"/>
    <property type="match status" value="1"/>
</dbReference>
<gene>
    <name evidence="3" type="primary">pknD_3</name>
    <name evidence="3" type="ORF">ENSA5_18710</name>
</gene>
<name>A0A2S9YD13_9BACT</name>
<accession>A0A2S9YD13</accession>
<keyword evidence="2" id="KW-0732">Signal</keyword>
<evidence type="ECO:0000256" key="1">
    <source>
        <dbReference type="SAM" id="MobiDB-lite"/>
    </source>
</evidence>
<proteinExistence type="predicted"/>
<feature type="region of interest" description="Disordered" evidence="1">
    <location>
        <begin position="20"/>
        <end position="81"/>
    </location>
</feature>
<organism evidence="3 4">
    <name type="scientific">Enhygromyxa salina</name>
    <dbReference type="NCBI Taxonomy" id="215803"/>
    <lineage>
        <taxon>Bacteria</taxon>
        <taxon>Pseudomonadati</taxon>
        <taxon>Myxococcota</taxon>
        <taxon>Polyangia</taxon>
        <taxon>Nannocystales</taxon>
        <taxon>Nannocystaceae</taxon>
        <taxon>Enhygromyxa</taxon>
    </lineage>
</organism>